<organism evidence="3 4">
    <name type="scientific">Jiangella mangrovi</name>
    <dbReference type="NCBI Taxonomy" id="1524084"/>
    <lineage>
        <taxon>Bacteria</taxon>
        <taxon>Bacillati</taxon>
        <taxon>Actinomycetota</taxon>
        <taxon>Actinomycetes</taxon>
        <taxon>Jiangellales</taxon>
        <taxon>Jiangellaceae</taxon>
        <taxon>Jiangella</taxon>
    </lineage>
</organism>
<reference evidence="3 4" key="1">
    <citation type="submission" date="2020-08" db="EMBL/GenBank/DDBJ databases">
        <title>Sequencing the genomes of 1000 actinobacteria strains.</title>
        <authorList>
            <person name="Klenk H.-P."/>
        </authorList>
    </citation>
    <scope>NUCLEOTIDE SEQUENCE [LARGE SCALE GENOMIC DNA]</scope>
    <source>
        <strain evidence="3 4">DSM 102122</strain>
    </source>
</reference>
<dbReference type="GO" id="GO:0070967">
    <property type="term" value="F:coenzyme F420 binding"/>
    <property type="evidence" value="ECO:0007669"/>
    <property type="project" value="TreeGrafter"/>
</dbReference>
<dbReference type="InterPro" id="IPR052019">
    <property type="entry name" value="F420H2_bilvrd_red/Heme_oxyg"/>
</dbReference>
<evidence type="ECO:0000313" key="3">
    <source>
        <dbReference type="EMBL" id="MBB5787567.1"/>
    </source>
</evidence>
<evidence type="ECO:0000259" key="2">
    <source>
        <dbReference type="Pfam" id="PF01243"/>
    </source>
</evidence>
<dbReference type="InterPro" id="IPR011576">
    <property type="entry name" value="Pyridox_Oxase_N"/>
</dbReference>
<comment type="caution">
    <text evidence="3">The sequence shown here is derived from an EMBL/GenBank/DDBJ whole genome shotgun (WGS) entry which is preliminary data.</text>
</comment>
<protein>
    <recommendedName>
        <fullName evidence="2">Pyridoxamine 5'-phosphate oxidase N-terminal domain-containing protein</fullName>
    </recommendedName>
</protein>
<dbReference type="Pfam" id="PF01243">
    <property type="entry name" value="PNPOx_N"/>
    <property type="match status" value="1"/>
</dbReference>
<name>A0A7W9GPN2_9ACTN</name>
<dbReference type="AlphaFoldDB" id="A0A7W9GPN2"/>
<dbReference type="Gene3D" id="2.30.110.10">
    <property type="entry name" value="Electron Transport, Fmn-binding Protein, Chain A"/>
    <property type="match status" value="1"/>
</dbReference>
<dbReference type="GO" id="GO:0016627">
    <property type="term" value="F:oxidoreductase activity, acting on the CH-CH group of donors"/>
    <property type="evidence" value="ECO:0007669"/>
    <property type="project" value="TreeGrafter"/>
</dbReference>
<dbReference type="PANTHER" id="PTHR35176:SF6">
    <property type="entry name" value="HEME OXYGENASE HI_0854-RELATED"/>
    <property type="match status" value="1"/>
</dbReference>
<dbReference type="Proteomes" id="UP000542813">
    <property type="component" value="Unassembled WGS sequence"/>
</dbReference>
<dbReference type="EMBL" id="JACHMM010000001">
    <property type="protein sequence ID" value="MBB5787567.1"/>
    <property type="molecule type" value="Genomic_DNA"/>
</dbReference>
<dbReference type="SUPFAM" id="SSF50475">
    <property type="entry name" value="FMN-binding split barrel"/>
    <property type="match status" value="1"/>
</dbReference>
<keyword evidence="1" id="KW-0560">Oxidoreductase</keyword>
<evidence type="ECO:0000313" key="4">
    <source>
        <dbReference type="Proteomes" id="UP000542813"/>
    </source>
</evidence>
<dbReference type="RefSeq" id="WP_184821704.1">
    <property type="nucleotide sequence ID" value="NZ_JACHMM010000001.1"/>
</dbReference>
<evidence type="ECO:0000256" key="1">
    <source>
        <dbReference type="ARBA" id="ARBA00023002"/>
    </source>
</evidence>
<accession>A0A7W9GPN2</accession>
<keyword evidence="4" id="KW-1185">Reference proteome</keyword>
<gene>
    <name evidence="3" type="ORF">HD601_002142</name>
</gene>
<dbReference type="InterPro" id="IPR012349">
    <property type="entry name" value="Split_barrel_FMN-bd"/>
</dbReference>
<feature type="domain" description="Pyridoxamine 5'-phosphate oxidase N-terminal" evidence="2">
    <location>
        <begin position="19"/>
        <end position="106"/>
    </location>
</feature>
<proteinExistence type="predicted"/>
<dbReference type="GO" id="GO:0005829">
    <property type="term" value="C:cytosol"/>
    <property type="evidence" value="ECO:0007669"/>
    <property type="project" value="TreeGrafter"/>
</dbReference>
<dbReference type="PANTHER" id="PTHR35176">
    <property type="entry name" value="HEME OXYGENASE HI_0854-RELATED"/>
    <property type="match status" value="1"/>
</dbReference>
<sequence length="157" mass="17268">MATWRQFEDEAPELAVIARERLTATKHHVLATLRMDGSPRVSGTEVAFEGEHLTLGSMPGALKARDLQRDPRYALHSNPGDGSMTAPDLKISGPAVEVVGAEFDAYRSGHETELPPGPFHLFRLGLDDVVLAGLNDTRTGMEITLWRPGQHVRTFTR</sequence>